<dbReference type="InterPro" id="IPR013103">
    <property type="entry name" value="RVT_2"/>
</dbReference>
<proteinExistence type="predicted"/>
<dbReference type="EMBL" id="JACGWN010000009">
    <property type="protein sequence ID" value="KAL0434480.1"/>
    <property type="molecule type" value="Genomic_DNA"/>
</dbReference>
<feature type="domain" description="Reverse transcriptase Ty1/copia-type" evidence="2">
    <location>
        <begin position="91"/>
        <end position="194"/>
    </location>
</feature>
<name>A0AAW2W043_9LAMI</name>
<comment type="caution">
    <text evidence="3">The sequence shown here is derived from an EMBL/GenBank/DDBJ whole genome shotgun (WGS) entry which is preliminary data.</text>
</comment>
<reference evidence="3" key="2">
    <citation type="journal article" date="2024" name="Plant">
        <title>Genomic evolution and insights into agronomic trait innovations of Sesamum species.</title>
        <authorList>
            <person name="Miao H."/>
            <person name="Wang L."/>
            <person name="Qu L."/>
            <person name="Liu H."/>
            <person name="Sun Y."/>
            <person name="Le M."/>
            <person name="Wang Q."/>
            <person name="Wei S."/>
            <person name="Zheng Y."/>
            <person name="Lin W."/>
            <person name="Duan Y."/>
            <person name="Cao H."/>
            <person name="Xiong S."/>
            <person name="Wang X."/>
            <person name="Wei L."/>
            <person name="Li C."/>
            <person name="Ma Q."/>
            <person name="Ju M."/>
            <person name="Zhao R."/>
            <person name="Li G."/>
            <person name="Mu C."/>
            <person name="Tian Q."/>
            <person name="Mei H."/>
            <person name="Zhang T."/>
            <person name="Gao T."/>
            <person name="Zhang H."/>
        </authorList>
    </citation>
    <scope>NUCLEOTIDE SEQUENCE</scope>
    <source>
        <strain evidence="3">KEN1</strain>
    </source>
</reference>
<evidence type="ECO:0000256" key="1">
    <source>
        <dbReference type="SAM" id="MobiDB-lite"/>
    </source>
</evidence>
<evidence type="ECO:0000313" key="3">
    <source>
        <dbReference type="EMBL" id="KAL0434480.1"/>
    </source>
</evidence>
<organism evidence="3">
    <name type="scientific">Sesamum latifolium</name>
    <dbReference type="NCBI Taxonomy" id="2727402"/>
    <lineage>
        <taxon>Eukaryota</taxon>
        <taxon>Viridiplantae</taxon>
        <taxon>Streptophyta</taxon>
        <taxon>Embryophyta</taxon>
        <taxon>Tracheophyta</taxon>
        <taxon>Spermatophyta</taxon>
        <taxon>Magnoliopsida</taxon>
        <taxon>eudicotyledons</taxon>
        <taxon>Gunneridae</taxon>
        <taxon>Pentapetalae</taxon>
        <taxon>asterids</taxon>
        <taxon>lamiids</taxon>
        <taxon>Lamiales</taxon>
        <taxon>Pedaliaceae</taxon>
        <taxon>Sesamum</taxon>
    </lineage>
</organism>
<evidence type="ECO:0000259" key="2">
    <source>
        <dbReference type="Pfam" id="PF07727"/>
    </source>
</evidence>
<reference evidence="3" key="1">
    <citation type="submission" date="2020-06" db="EMBL/GenBank/DDBJ databases">
        <authorList>
            <person name="Li T."/>
            <person name="Hu X."/>
            <person name="Zhang T."/>
            <person name="Song X."/>
            <person name="Zhang H."/>
            <person name="Dai N."/>
            <person name="Sheng W."/>
            <person name="Hou X."/>
            <person name="Wei L."/>
        </authorList>
    </citation>
    <scope>NUCLEOTIDE SEQUENCE</scope>
    <source>
        <strain evidence="3">KEN1</strain>
        <tissue evidence="3">Leaf</tissue>
    </source>
</reference>
<sequence>MHMDVRGTKSIDLESKAVFITRDDVFHEDVFPFSSIDCNEPTCPLPLVTIGSEVTLQDQVESDVTTVTGHGVSSPPIQTFQPRRSTRTTSKPAWYKARLVAKGYNQVEGEDYTDTFAPVAKAVTVRLFQAVAVSKGLPIHHVDVKIMHSTMALSLKEDIYMDPPKGYEVVTGYACKLKKSLYGLKQASRQWNQKFR</sequence>
<feature type="region of interest" description="Disordered" evidence="1">
    <location>
        <begin position="66"/>
        <end position="85"/>
    </location>
</feature>
<dbReference type="AlphaFoldDB" id="A0AAW2W043"/>
<accession>A0AAW2W043</accession>
<gene>
    <name evidence="3" type="ORF">Slati_2782300</name>
</gene>
<protein>
    <submittedName>
        <fullName evidence="3">Retrovirus-related Pol polyprotein from transposon RE1</fullName>
    </submittedName>
</protein>
<dbReference type="Pfam" id="PF07727">
    <property type="entry name" value="RVT_2"/>
    <property type="match status" value="1"/>
</dbReference>
<feature type="compositionally biased region" description="Polar residues" evidence="1">
    <location>
        <begin position="75"/>
        <end position="85"/>
    </location>
</feature>